<dbReference type="PANTHER" id="PTHR10264:SF19">
    <property type="entry name" value="AT06885P-RELATED"/>
    <property type="match status" value="1"/>
</dbReference>
<keyword evidence="5" id="KW-1185">Reference proteome</keyword>
<dbReference type="InterPro" id="IPR001972">
    <property type="entry name" value="Stomatin_HflK_fam"/>
</dbReference>
<evidence type="ECO:0000313" key="5">
    <source>
        <dbReference type="Proteomes" id="UP001567537"/>
    </source>
</evidence>
<gene>
    <name evidence="4" type="ORF">KYY02_27550</name>
</gene>
<dbReference type="PANTHER" id="PTHR10264">
    <property type="entry name" value="BAND 7 PROTEIN-RELATED"/>
    <property type="match status" value="1"/>
</dbReference>
<dbReference type="InterPro" id="IPR043202">
    <property type="entry name" value="Band-7_stomatin-like"/>
</dbReference>
<dbReference type="Gene3D" id="3.30.479.30">
    <property type="entry name" value="Band 7 domain"/>
    <property type="match status" value="1"/>
</dbReference>
<dbReference type="SMART" id="SM00244">
    <property type="entry name" value="PHB"/>
    <property type="match status" value="1"/>
</dbReference>
<reference evidence="4 5" key="1">
    <citation type="journal article" date="2021" name="Res Sq">
        <title>Streptomyces Pimoensis sp. nov., Isolated From the Taklimakan Desert in Xinjiang, China.</title>
        <authorList>
            <person name="Zhang P."/>
            <person name="Luo X."/>
            <person name="Luo X."/>
            <person name="Liu Z."/>
            <person name="Xia Z."/>
            <person name="Wan C."/>
            <person name="zhang L."/>
        </authorList>
    </citation>
    <scope>NUCLEOTIDE SEQUENCE [LARGE SCALE GENOMIC DNA]</scope>
    <source>
        <strain evidence="4 5">TRM75549</strain>
    </source>
</reference>
<dbReference type="PRINTS" id="PR00721">
    <property type="entry name" value="STOMATIN"/>
</dbReference>
<feature type="transmembrane region" description="Helical" evidence="2">
    <location>
        <begin position="6"/>
        <end position="26"/>
    </location>
</feature>
<evidence type="ECO:0000313" key="4">
    <source>
        <dbReference type="EMBL" id="MEZ3182278.1"/>
    </source>
</evidence>
<evidence type="ECO:0000256" key="2">
    <source>
        <dbReference type="SAM" id="Phobius"/>
    </source>
</evidence>
<dbReference type="InterPro" id="IPR001107">
    <property type="entry name" value="Band_7"/>
</dbReference>
<feature type="domain" description="Band 7" evidence="3">
    <location>
        <begin position="21"/>
        <end position="143"/>
    </location>
</feature>
<name>A0ABV4J661_9ACTN</name>
<comment type="caution">
    <text evidence="4">The sequence shown here is derived from an EMBL/GenBank/DDBJ whole genome shotgun (WGS) entry which is preliminary data.</text>
</comment>
<dbReference type="SUPFAM" id="SSF117892">
    <property type="entry name" value="Band 7/SPFH domain"/>
    <property type="match status" value="1"/>
</dbReference>
<proteinExistence type="inferred from homology"/>
<evidence type="ECO:0000256" key="1">
    <source>
        <dbReference type="ARBA" id="ARBA00008164"/>
    </source>
</evidence>
<accession>A0ABV4J661</accession>
<keyword evidence="2" id="KW-0472">Membrane</keyword>
<dbReference type="EMBL" id="JAHWZY010000039">
    <property type="protein sequence ID" value="MEZ3182278.1"/>
    <property type="molecule type" value="Genomic_DNA"/>
</dbReference>
<comment type="similarity">
    <text evidence="1">Belongs to the band 7/mec-2 family.</text>
</comment>
<organism evidence="4 5">
    <name type="scientific">Streptomyces pimonensis</name>
    <dbReference type="NCBI Taxonomy" id="2860288"/>
    <lineage>
        <taxon>Bacteria</taxon>
        <taxon>Bacillati</taxon>
        <taxon>Actinomycetota</taxon>
        <taxon>Actinomycetes</taxon>
        <taxon>Kitasatosporales</taxon>
        <taxon>Streptomycetaceae</taxon>
        <taxon>Streptomyces</taxon>
    </lineage>
</organism>
<dbReference type="Pfam" id="PF01145">
    <property type="entry name" value="Band_7"/>
    <property type="match status" value="1"/>
</dbReference>
<dbReference type="InterPro" id="IPR036013">
    <property type="entry name" value="Band_7/SPFH_dom_sf"/>
</dbReference>
<protein>
    <recommendedName>
        <fullName evidence="3">Band 7 domain-containing protein</fullName>
    </recommendedName>
</protein>
<dbReference type="Proteomes" id="UP001567537">
    <property type="component" value="Unassembled WGS sequence"/>
</dbReference>
<keyword evidence="2" id="KW-0812">Transmembrane</keyword>
<keyword evidence="2" id="KW-1133">Transmembrane helix</keyword>
<evidence type="ECO:0000259" key="3">
    <source>
        <dbReference type="SMART" id="SM00244"/>
    </source>
</evidence>
<sequence>MNGALTGVIVAAAVVLLLLFMAVKIVPEYGRGVVSRLGRIVGAKGPGLFVIIPFVDRMARASPRTVTMDTPPQDVITKDSVTVRGDAATCFNVVDPNRSVVAIEDHVKGTSQTAQTTLRSILGQVGLGVQRYRRPPRRNRSAA</sequence>
<dbReference type="RefSeq" id="WP_371242760.1">
    <property type="nucleotide sequence ID" value="NZ_JAHWZY010000039.1"/>
</dbReference>